<sequence>MSKKSRSRTVEKRDPKTIMFWSFMAVALVTGVAMYGVAQSRVSAVPPDEGRTATRSFESHTYPRLTVLGDSITGGSHNNVVWPDLLAAKRTWYVNNIAEGSTGYSAGENKAFPFKVDDAVATTPDVIMVVGSRNDVYNPELVGPAAARVYADLKAKAPNVPIFVVGPIWDNKQPPPAMLSVNASIRQAAQNAGLLFIDALAENWLGDPTLIQKDDRVHPTDAGQQVLADHIDRAIPQVTIKKS</sequence>
<dbReference type="EMBL" id="UAUI01000002">
    <property type="protein sequence ID" value="SPZ37807.1"/>
    <property type="molecule type" value="Genomic_DNA"/>
</dbReference>
<feature type="domain" description="SGNH hydrolase-type esterase" evidence="2">
    <location>
        <begin position="67"/>
        <end position="226"/>
    </location>
</feature>
<keyword evidence="1" id="KW-0812">Transmembrane</keyword>
<dbReference type="CDD" id="cd00229">
    <property type="entry name" value="SGNH_hydrolase"/>
    <property type="match status" value="1"/>
</dbReference>
<gene>
    <name evidence="3" type="ORF">NCTC13229_01269</name>
</gene>
<keyword evidence="1" id="KW-1133">Transmembrane helix</keyword>
<dbReference type="InterPro" id="IPR036514">
    <property type="entry name" value="SGNH_hydro_sf"/>
</dbReference>
<dbReference type="SUPFAM" id="SSF52266">
    <property type="entry name" value="SGNH hydrolase"/>
    <property type="match status" value="1"/>
</dbReference>
<dbReference type="Pfam" id="PF13472">
    <property type="entry name" value="Lipase_GDSL_2"/>
    <property type="match status" value="1"/>
</dbReference>
<evidence type="ECO:0000313" key="3">
    <source>
        <dbReference type="EMBL" id="SPZ37807.1"/>
    </source>
</evidence>
<comment type="caution">
    <text evidence="3">The sequence shown here is derived from an EMBL/GenBank/DDBJ whole genome shotgun (WGS) entry which is preliminary data.</text>
</comment>
<keyword evidence="1" id="KW-0472">Membrane</keyword>
<dbReference type="AlphaFoldDB" id="A0AB38F8A4"/>
<dbReference type="RefSeq" id="WP_160118493.1">
    <property type="nucleotide sequence ID" value="NZ_QTTP01000001.1"/>
</dbReference>
<name>A0AB38F8A4_RHOWR</name>
<dbReference type="Proteomes" id="UP000251211">
    <property type="component" value="Unassembled WGS sequence"/>
</dbReference>
<protein>
    <submittedName>
        <fullName evidence="3">G-D-S-L family lipolytic protein</fullName>
    </submittedName>
</protein>
<accession>A0AB38F8A4</accession>
<dbReference type="InterPro" id="IPR051532">
    <property type="entry name" value="Ester_Hydrolysis_Enzymes"/>
</dbReference>
<evidence type="ECO:0000313" key="4">
    <source>
        <dbReference type="Proteomes" id="UP000251211"/>
    </source>
</evidence>
<evidence type="ECO:0000256" key="1">
    <source>
        <dbReference type="SAM" id="Phobius"/>
    </source>
</evidence>
<evidence type="ECO:0000259" key="2">
    <source>
        <dbReference type="Pfam" id="PF13472"/>
    </source>
</evidence>
<organism evidence="3 4">
    <name type="scientific">Rhodococcus wratislaviensis</name>
    <name type="common">Tsukamurella wratislaviensis</name>
    <dbReference type="NCBI Taxonomy" id="44752"/>
    <lineage>
        <taxon>Bacteria</taxon>
        <taxon>Bacillati</taxon>
        <taxon>Actinomycetota</taxon>
        <taxon>Actinomycetes</taxon>
        <taxon>Mycobacteriales</taxon>
        <taxon>Nocardiaceae</taxon>
        <taxon>Rhodococcus</taxon>
    </lineage>
</organism>
<reference evidence="3 4" key="1">
    <citation type="submission" date="2018-06" db="EMBL/GenBank/DDBJ databases">
        <authorList>
            <consortium name="Pathogen Informatics"/>
            <person name="Doyle S."/>
        </authorList>
    </citation>
    <scope>NUCLEOTIDE SEQUENCE [LARGE SCALE GENOMIC DNA]</scope>
    <source>
        <strain evidence="3 4">NCTC13229</strain>
    </source>
</reference>
<dbReference type="InterPro" id="IPR013830">
    <property type="entry name" value="SGNH_hydro"/>
</dbReference>
<feature type="transmembrane region" description="Helical" evidence="1">
    <location>
        <begin position="20"/>
        <end position="38"/>
    </location>
</feature>
<proteinExistence type="predicted"/>
<dbReference type="PANTHER" id="PTHR30383">
    <property type="entry name" value="THIOESTERASE 1/PROTEASE 1/LYSOPHOSPHOLIPASE L1"/>
    <property type="match status" value="1"/>
</dbReference>
<dbReference type="Gene3D" id="3.40.50.1110">
    <property type="entry name" value="SGNH hydrolase"/>
    <property type="match status" value="1"/>
</dbReference>